<reference evidence="2 3" key="1">
    <citation type="submission" date="2019-08" db="EMBL/GenBank/DDBJ databases">
        <title>A chromosome-level genome assembly, high-density linkage maps, and genome scans reveal the genomic architecture of hybrid incompatibilities underlying speciation via character displacement in darters (Percidae: Etheostominae).</title>
        <authorList>
            <person name="Moran R.L."/>
            <person name="Catchen J.M."/>
            <person name="Fuller R.C."/>
        </authorList>
    </citation>
    <scope>NUCLEOTIDE SEQUENCE [LARGE SCALE GENOMIC DNA]</scope>
    <source>
        <strain evidence="2">EspeVRDwgs_2016</strain>
        <tissue evidence="2">Muscle</tissue>
    </source>
</reference>
<keyword evidence="3" id="KW-1185">Reference proteome</keyword>
<feature type="compositionally biased region" description="Polar residues" evidence="1">
    <location>
        <begin position="1"/>
        <end position="20"/>
    </location>
</feature>
<organism evidence="2 3">
    <name type="scientific">Etheostoma spectabile</name>
    <name type="common">orangethroat darter</name>
    <dbReference type="NCBI Taxonomy" id="54343"/>
    <lineage>
        <taxon>Eukaryota</taxon>
        <taxon>Metazoa</taxon>
        <taxon>Chordata</taxon>
        <taxon>Craniata</taxon>
        <taxon>Vertebrata</taxon>
        <taxon>Euteleostomi</taxon>
        <taxon>Actinopterygii</taxon>
        <taxon>Neopterygii</taxon>
        <taxon>Teleostei</taxon>
        <taxon>Neoteleostei</taxon>
        <taxon>Acanthomorphata</taxon>
        <taxon>Eupercaria</taxon>
        <taxon>Perciformes</taxon>
        <taxon>Percoidei</taxon>
        <taxon>Percidae</taxon>
        <taxon>Etheostomatinae</taxon>
        <taxon>Etheostoma</taxon>
    </lineage>
</organism>
<name>A0A5J5CJG8_9PERO</name>
<feature type="non-terminal residue" evidence="2">
    <location>
        <position position="102"/>
    </location>
</feature>
<evidence type="ECO:0000256" key="1">
    <source>
        <dbReference type="SAM" id="MobiDB-lite"/>
    </source>
</evidence>
<proteinExistence type="predicted"/>
<accession>A0A5J5CJG8</accession>
<gene>
    <name evidence="2" type="ORF">FQN60_013797</name>
</gene>
<dbReference type="Proteomes" id="UP000327493">
    <property type="component" value="Chromosome 22"/>
</dbReference>
<feature type="region of interest" description="Disordered" evidence="1">
    <location>
        <begin position="1"/>
        <end position="27"/>
    </location>
</feature>
<comment type="caution">
    <text evidence="2">The sequence shown here is derived from an EMBL/GenBank/DDBJ whole genome shotgun (WGS) entry which is preliminary data.</text>
</comment>
<evidence type="ECO:0000313" key="2">
    <source>
        <dbReference type="EMBL" id="KAA8580839.1"/>
    </source>
</evidence>
<dbReference type="AlphaFoldDB" id="A0A5J5CJG8"/>
<sequence>MTSSNSRPSSNGMTPATSRATTREEWGAIEGPRFGVWSTIEAATMSVHSWTLRAMTVRPWGIQARSTVTPRIDSQQTYRPHAAVYSSWILELPVQKDISQRP</sequence>
<protein>
    <submittedName>
        <fullName evidence="2">Uncharacterized protein</fullName>
    </submittedName>
</protein>
<evidence type="ECO:0000313" key="3">
    <source>
        <dbReference type="Proteomes" id="UP000327493"/>
    </source>
</evidence>
<dbReference type="EMBL" id="VOFY01000022">
    <property type="protein sequence ID" value="KAA8580839.1"/>
    <property type="molecule type" value="Genomic_DNA"/>
</dbReference>